<comment type="caution">
    <text evidence="2">The sequence shown here is derived from an EMBL/GenBank/DDBJ whole genome shotgun (WGS) entry which is preliminary data.</text>
</comment>
<dbReference type="AlphaFoldDB" id="A0A498KQ94"/>
<feature type="region of interest" description="Disordered" evidence="1">
    <location>
        <begin position="1"/>
        <end position="22"/>
    </location>
</feature>
<reference evidence="2 3" key="1">
    <citation type="submission" date="2018-10" db="EMBL/GenBank/DDBJ databases">
        <title>A high-quality apple genome assembly.</title>
        <authorList>
            <person name="Hu J."/>
        </authorList>
    </citation>
    <scope>NUCLEOTIDE SEQUENCE [LARGE SCALE GENOMIC DNA]</scope>
    <source>
        <strain evidence="3">cv. HFTH1</strain>
        <tissue evidence="2">Young leaf</tissue>
    </source>
</reference>
<evidence type="ECO:0000313" key="3">
    <source>
        <dbReference type="Proteomes" id="UP000290289"/>
    </source>
</evidence>
<name>A0A498KQ94_MALDO</name>
<feature type="compositionally biased region" description="Basic residues" evidence="1">
    <location>
        <begin position="1"/>
        <end position="14"/>
    </location>
</feature>
<dbReference type="EMBL" id="RDQH01000327">
    <property type="protein sequence ID" value="RXI07922.1"/>
    <property type="molecule type" value="Genomic_DNA"/>
</dbReference>
<protein>
    <recommendedName>
        <fullName evidence="4">Aminotransferase-like plant mobile domain-containing protein</fullName>
    </recommendedName>
</protein>
<proteinExistence type="predicted"/>
<sequence length="243" mass="28709">MKTFPHKTTMKKKKTPDSTEKKRRYRTAYLQYRCNMTRFSDSMETYKPMLEERKDRLIKLYLDHFLVVTKRKKKSNMDLIKKKSNMDLIKVIKCYDPKEQKFRFGDCDARKITLDDVALIFGLNNDGVELPNTDKSSKSSKEDRFIEKYFHNSLLFANSGSYITWSFLQIDARLEEISKYNWAKGVRDYFLKMIDRSQTKKRKGGDKSTTSSCTVLILYWICLKSNLVAMIKDRENMVSAIGR</sequence>
<organism evidence="2 3">
    <name type="scientific">Malus domestica</name>
    <name type="common">Apple</name>
    <name type="synonym">Pyrus malus</name>
    <dbReference type="NCBI Taxonomy" id="3750"/>
    <lineage>
        <taxon>Eukaryota</taxon>
        <taxon>Viridiplantae</taxon>
        <taxon>Streptophyta</taxon>
        <taxon>Embryophyta</taxon>
        <taxon>Tracheophyta</taxon>
        <taxon>Spermatophyta</taxon>
        <taxon>Magnoliopsida</taxon>
        <taxon>eudicotyledons</taxon>
        <taxon>Gunneridae</taxon>
        <taxon>Pentapetalae</taxon>
        <taxon>rosids</taxon>
        <taxon>fabids</taxon>
        <taxon>Rosales</taxon>
        <taxon>Rosaceae</taxon>
        <taxon>Amygdaloideae</taxon>
        <taxon>Maleae</taxon>
        <taxon>Malus</taxon>
    </lineage>
</organism>
<gene>
    <name evidence="2" type="ORF">DVH24_014488</name>
</gene>
<dbReference type="Proteomes" id="UP000290289">
    <property type="component" value="Chromosome 1"/>
</dbReference>
<evidence type="ECO:0000256" key="1">
    <source>
        <dbReference type="SAM" id="MobiDB-lite"/>
    </source>
</evidence>
<evidence type="ECO:0008006" key="4">
    <source>
        <dbReference type="Google" id="ProtNLM"/>
    </source>
</evidence>
<dbReference type="STRING" id="3750.A0A498KQ94"/>
<accession>A0A498KQ94</accession>
<keyword evidence="3" id="KW-1185">Reference proteome</keyword>
<evidence type="ECO:0000313" key="2">
    <source>
        <dbReference type="EMBL" id="RXI07922.1"/>
    </source>
</evidence>